<dbReference type="AlphaFoldDB" id="A0A9J6CU29"/>
<protein>
    <submittedName>
        <fullName evidence="1">Uncharacterized protein</fullName>
    </submittedName>
</protein>
<reference evidence="1" key="2">
    <citation type="submission" date="2021-09" db="EMBL/GenBank/DDBJ databases">
        <authorList>
            <person name="Jia N."/>
            <person name="Wang J."/>
            <person name="Shi W."/>
            <person name="Du L."/>
            <person name="Sun Y."/>
            <person name="Zhan W."/>
            <person name="Jiang J."/>
            <person name="Wang Q."/>
            <person name="Zhang B."/>
            <person name="Ji P."/>
            <person name="Sakyi L.B."/>
            <person name="Cui X."/>
            <person name="Yuan T."/>
            <person name="Jiang B."/>
            <person name="Yang W."/>
            <person name="Lam T.T.-Y."/>
            <person name="Chang Q."/>
            <person name="Ding S."/>
            <person name="Wang X."/>
            <person name="Zhu J."/>
            <person name="Ruan X."/>
            <person name="Zhao L."/>
            <person name="Wei J."/>
            <person name="Que T."/>
            <person name="Du C."/>
            <person name="Cheng J."/>
            <person name="Dai P."/>
            <person name="Han X."/>
            <person name="Huang E."/>
            <person name="Gao Y."/>
            <person name="Liu J."/>
            <person name="Shao H."/>
            <person name="Ye R."/>
            <person name="Li L."/>
            <person name="Wei W."/>
            <person name="Wang X."/>
            <person name="Wang C."/>
            <person name="Huo Q."/>
            <person name="Li W."/>
            <person name="Guo W."/>
            <person name="Chen H."/>
            <person name="Chen S."/>
            <person name="Zhou L."/>
            <person name="Zhou L."/>
            <person name="Ni X."/>
            <person name="Tian J."/>
            <person name="Zhou Y."/>
            <person name="Sheng Y."/>
            <person name="Liu T."/>
            <person name="Pan Y."/>
            <person name="Xia L."/>
            <person name="Li J."/>
            <person name="Zhao F."/>
            <person name="Cao W."/>
        </authorList>
    </citation>
    <scope>NUCLEOTIDE SEQUENCE</scope>
    <source>
        <strain evidence="1">Rmic-2018</strain>
        <tissue evidence="1">Larvae</tissue>
    </source>
</reference>
<name>A0A9J6CU29_RHIMP</name>
<keyword evidence="2" id="KW-1185">Reference proteome</keyword>
<sequence length="80" mass="9646">MEAYSVQTNTSWIVWRVQSVEERMTFHKMFRYQHHTKNKKSGLRNAKCMAKVDEKIKLVTFNTKRRDKYLQREVPLSAVI</sequence>
<gene>
    <name evidence="1" type="ORF">HPB51_029489</name>
</gene>
<dbReference type="EMBL" id="JABSTU010006827">
    <property type="protein sequence ID" value="KAH7932176.1"/>
    <property type="molecule type" value="Genomic_DNA"/>
</dbReference>
<evidence type="ECO:0000313" key="2">
    <source>
        <dbReference type="Proteomes" id="UP000821866"/>
    </source>
</evidence>
<comment type="caution">
    <text evidence="1">The sequence shown here is derived from an EMBL/GenBank/DDBJ whole genome shotgun (WGS) entry which is preliminary data.</text>
</comment>
<dbReference type="Proteomes" id="UP000821866">
    <property type="component" value="Unassembled WGS sequence"/>
</dbReference>
<accession>A0A9J6CU29</accession>
<proteinExistence type="predicted"/>
<organism evidence="1 2">
    <name type="scientific">Rhipicephalus microplus</name>
    <name type="common">Cattle tick</name>
    <name type="synonym">Boophilus microplus</name>
    <dbReference type="NCBI Taxonomy" id="6941"/>
    <lineage>
        <taxon>Eukaryota</taxon>
        <taxon>Metazoa</taxon>
        <taxon>Ecdysozoa</taxon>
        <taxon>Arthropoda</taxon>
        <taxon>Chelicerata</taxon>
        <taxon>Arachnida</taxon>
        <taxon>Acari</taxon>
        <taxon>Parasitiformes</taxon>
        <taxon>Ixodida</taxon>
        <taxon>Ixodoidea</taxon>
        <taxon>Ixodidae</taxon>
        <taxon>Rhipicephalinae</taxon>
        <taxon>Rhipicephalus</taxon>
        <taxon>Boophilus</taxon>
    </lineage>
</organism>
<reference evidence="1" key="1">
    <citation type="journal article" date="2020" name="Cell">
        <title>Large-Scale Comparative Analyses of Tick Genomes Elucidate Their Genetic Diversity and Vector Capacities.</title>
        <authorList>
            <consortium name="Tick Genome and Microbiome Consortium (TIGMIC)"/>
            <person name="Jia N."/>
            <person name="Wang J."/>
            <person name="Shi W."/>
            <person name="Du L."/>
            <person name="Sun Y."/>
            <person name="Zhan W."/>
            <person name="Jiang J.F."/>
            <person name="Wang Q."/>
            <person name="Zhang B."/>
            <person name="Ji P."/>
            <person name="Bell-Sakyi L."/>
            <person name="Cui X.M."/>
            <person name="Yuan T.T."/>
            <person name="Jiang B.G."/>
            <person name="Yang W.F."/>
            <person name="Lam T.T."/>
            <person name="Chang Q.C."/>
            <person name="Ding S.J."/>
            <person name="Wang X.J."/>
            <person name="Zhu J.G."/>
            <person name="Ruan X.D."/>
            <person name="Zhao L."/>
            <person name="Wei J.T."/>
            <person name="Ye R.Z."/>
            <person name="Que T.C."/>
            <person name="Du C.H."/>
            <person name="Zhou Y.H."/>
            <person name="Cheng J.X."/>
            <person name="Dai P.F."/>
            <person name="Guo W.B."/>
            <person name="Han X.H."/>
            <person name="Huang E.J."/>
            <person name="Li L.F."/>
            <person name="Wei W."/>
            <person name="Gao Y.C."/>
            <person name="Liu J.Z."/>
            <person name="Shao H.Z."/>
            <person name="Wang X."/>
            <person name="Wang C.C."/>
            <person name="Yang T.C."/>
            <person name="Huo Q.B."/>
            <person name="Li W."/>
            <person name="Chen H.Y."/>
            <person name="Chen S.E."/>
            <person name="Zhou L.G."/>
            <person name="Ni X.B."/>
            <person name="Tian J.H."/>
            <person name="Sheng Y."/>
            <person name="Liu T."/>
            <person name="Pan Y.S."/>
            <person name="Xia L.Y."/>
            <person name="Li J."/>
            <person name="Zhao F."/>
            <person name="Cao W.C."/>
        </authorList>
    </citation>
    <scope>NUCLEOTIDE SEQUENCE</scope>
    <source>
        <strain evidence="1">Rmic-2018</strain>
    </source>
</reference>
<evidence type="ECO:0000313" key="1">
    <source>
        <dbReference type="EMBL" id="KAH7932176.1"/>
    </source>
</evidence>